<accession>A0ABY6IMW5</accession>
<reference evidence="1" key="1">
    <citation type="submission" date="2022-10" db="EMBL/GenBank/DDBJ databases">
        <title>YIM 151497 complete genome.</title>
        <authorList>
            <person name="Chen X."/>
        </authorList>
    </citation>
    <scope>NUCLEOTIDE SEQUENCE</scope>
    <source>
        <strain evidence="1">YIM 151497</strain>
    </source>
</reference>
<evidence type="ECO:0008006" key="3">
    <source>
        <dbReference type="Google" id="ProtNLM"/>
    </source>
</evidence>
<evidence type="ECO:0000313" key="2">
    <source>
        <dbReference type="Proteomes" id="UP001163882"/>
    </source>
</evidence>
<gene>
    <name evidence="1" type="ORF">OF122_18180</name>
</gene>
<proteinExistence type="predicted"/>
<dbReference type="EMBL" id="CP107716">
    <property type="protein sequence ID" value="UYQ71943.1"/>
    <property type="molecule type" value="Genomic_DNA"/>
</dbReference>
<protein>
    <recommendedName>
        <fullName evidence="3">Ribbon-helix-helix protein CopG domain-containing protein</fullName>
    </recommendedName>
</protein>
<evidence type="ECO:0000313" key="1">
    <source>
        <dbReference type="EMBL" id="UYQ71943.1"/>
    </source>
</evidence>
<sequence length="55" mass="6133">MAKPLTYTNKVLIGFTDEQIASVDAWRRAQSDLPNRSEAIRRLVEKALDGGQTSN</sequence>
<dbReference type="RefSeq" id="WP_264225590.1">
    <property type="nucleotide sequence ID" value="NZ_CP107716.1"/>
</dbReference>
<keyword evidence="2" id="KW-1185">Reference proteome</keyword>
<organism evidence="1 2">
    <name type="scientific">Pelagibacterium flavum</name>
    <dbReference type="NCBI Taxonomy" id="2984530"/>
    <lineage>
        <taxon>Bacteria</taxon>
        <taxon>Pseudomonadati</taxon>
        <taxon>Pseudomonadota</taxon>
        <taxon>Alphaproteobacteria</taxon>
        <taxon>Hyphomicrobiales</taxon>
        <taxon>Devosiaceae</taxon>
        <taxon>Pelagibacterium</taxon>
    </lineage>
</organism>
<name>A0ABY6IMW5_9HYPH</name>
<dbReference type="Proteomes" id="UP001163882">
    <property type="component" value="Chromosome"/>
</dbReference>